<dbReference type="Proteomes" id="UP000216311">
    <property type="component" value="Unassembled WGS sequence"/>
</dbReference>
<reference evidence="5 6" key="1">
    <citation type="submission" date="2017-07" db="EMBL/GenBank/DDBJ databases">
        <title>Draft whole genome sequences of clinical Proprionibacteriaceae strains.</title>
        <authorList>
            <person name="Bernier A.-M."/>
            <person name="Bernard K."/>
            <person name="Domingo M.-C."/>
        </authorList>
    </citation>
    <scope>NUCLEOTIDE SEQUENCE [LARGE SCALE GENOMIC DNA]</scope>
    <source>
        <strain evidence="5 6">NML 130396</strain>
    </source>
</reference>
<evidence type="ECO:0000256" key="2">
    <source>
        <dbReference type="ARBA" id="ARBA00022801"/>
    </source>
</evidence>
<dbReference type="OrthoDB" id="6058at2"/>
<dbReference type="Gene3D" id="3.60.110.10">
    <property type="entry name" value="Carbon-nitrogen hydrolase"/>
    <property type="match status" value="1"/>
</dbReference>
<organism evidence="5 6">
    <name type="scientific">Enemella dayhoffiae</name>
    <dbReference type="NCBI Taxonomy" id="2016507"/>
    <lineage>
        <taxon>Bacteria</taxon>
        <taxon>Bacillati</taxon>
        <taxon>Actinomycetota</taxon>
        <taxon>Actinomycetes</taxon>
        <taxon>Propionibacteriales</taxon>
        <taxon>Propionibacteriaceae</taxon>
        <taxon>Enemella</taxon>
    </lineage>
</organism>
<dbReference type="InterPro" id="IPR011051">
    <property type="entry name" value="RmlC_Cupin_sf"/>
</dbReference>
<dbReference type="PANTHER" id="PTHR43674:SF2">
    <property type="entry name" value="BETA-UREIDOPROPIONASE"/>
    <property type="match status" value="1"/>
</dbReference>
<feature type="region of interest" description="Disordered" evidence="3">
    <location>
        <begin position="320"/>
        <end position="440"/>
    </location>
</feature>
<dbReference type="InterPro" id="IPR003010">
    <property type="entry name" value="C-N_Hydrolase"/>
</dbReference>
<dbReference type="EMBL" id="NMVQ01000001">
    <property type="protein sequence ID" value="OYO24925.1"/>
    <property type="molecule type" value="Genomic_DNA"/>
</dbReference>
<dbReference type="GO" id="GO:0050126">
    <property type="term" value="F:N-carbamoylputrescine amidase activity"/>
    <property type="evidence" value="ECO:0007669"/>
    <property type="project" value="TreeGrafter"/>
</dbReference>
<protein>
    <recommendedName>
        <fullName evidence="4">CN hydrolase domain-containing protein</fullName>
    </recommendedName>
</protein>
<dbReference type="SUPFAM" id="SSF51182">
    <property type="entry name" value="RmlC-like cupins"/>
    <property type="match status" value="1"/>
</dbReference>
<name>A0A255HBL0_9ACTN</name>
<gene>
    <name evidence="5" type="ORF">CGZ93_00095</name>
</gene>
<dbReference type="AlphaFoldDB" id="A0A255HBL0"/>
<keyword evidence="2" id="KW-0378">Hydrolase</keyword>
<evidence type="ECO:0000256" key="1">
    <source>
        <dbReference type="ARBA" id="ARBA00010613"/>
    </source>
</evidence>
<comment type="caution">
    <text evidence="5">The sequence shown here is derived from an EMBL/GenBank/DDBJ whole genome shotgun (WGS) entry which is preliminary data.</text>
</comment>
<sequence>MTTSAHQSPGELRRRTITRADWVPCKAAFIDCRTPGSDLKDNYSFIGVGVSQSAEQFINLSEPHGFQTGAAGMPHGTTNSLHVHFTAEVFINFGGTYRVRWGAEGADGEYLSTDGDIISAPPWIFRGFTNEGSVQGVLLTVLGHDYTGGIIWGPSVLEQAADHGLYLTQDNMLVDTVAGQPAPPLEGRITPMDQREIDTLTRYSLEAGELVAVHRKVHLWGTESQVFDAGTLPVPVLETAAGRIAPLVCYDLEFPELVQAAALAGAQIVTALAGVPAAATGGAAAGCGAGPGDGRDVPAVRRRGRPVGCRTWSGLGRRLGDHRAGRLSAGRPGTRTAGAGAVRRARPGAGRRQAAGRTQPRLRRPPSGGIRLRLRSVRRRGSGASDLQSPESTMIKPSGTGFRTALREGTAGQTPRRPSRLSSGVELPRPIWQNRQVARR</sequence>
<dbReference type="InterPro" id="IPR014710">
    <property type="entry name" value="RmlC-like_jellyroll"/>
</dbReference>
<accession>A0A255HBL0</accession>
<comment type="similarity">
    <text evidence="1">Belongs to the carbon-nitrogen hydrolase superfamily. NIT1/NIT2 family.</text>
</comment>
<dbReference type="PROSITE" id="PS01227">
    <property type="entry name" value="UPF0012"/>
    <property type="match status" value="1"/>
</dbReference>
<dbReference type="InterPro" id="IPR001110">
    <property type="entry name" value="UPF0012_CS"/>
</dbReference>
<dbReference type="GO" id="GO:0033388">
    <property type="term" value="P:putrescine biosynthetic process from arginine"/>
    <property type="evidence" value="ECO:0007669"/>
    <property type="project" value="TreeGrafter"/>
</dbReference>
<dbReference type="Gene3D" id="2.60.120.10">
    <property type="entry name" value="Jelly Rolls"/>
    <property type="match status" value="1"/>
</dbReference>
<dbReference type="InterPro" id="IPR036526">
    <property type="entry name" value="C-N_Hydrolase_sf"/>
</dbReference>
<proteinExistence type="inferred from homology"/>
<evidence type="ECO:0000259" key="4">
    <source>
        <dbReference type="Pfam" id="PF00795"/>
    </source>
</evidence>
<feature type="compositionally biased region" description="Basic residues" evidence="3">
    <location>
        <begin position="372"/>
        <end position="381"/>
    </location>
</feature>
<evidence type="ECO:0000256" key="3">
    <source>
        <dbReference type="SAM" id="MobiDB-lite"/>
    </source>
</evidence>
<evidence type="ECO:0000313" key="5">
    <source>
        <dbReference type="EMBL" id="OYO24925.1"/>
    </source>
</evidence>
<feature type="compositionally biased region" description="Low complexity" evidence="3">
    <location>
        <begin position="329"/>
        <end position="359"/>
    </location>
</feature>
<dbReference type="InterPro" id="IPR050345">
    <property type="entry name" value="Aliph_Amidase/BUP"/>
</dbReference>
<dbReference type="PANTHER" id="PTHR43674">
    <property type="entry name" value="NITRILASE C965.09-RELATED"/>
    <property type="match status" value="1"/>
</dbReference>
<feature type="domain" description="CN hydrolase" evidence="4">
    <location>
        <begin position="208"/>
        <end position="271"/>
    </location>
</feature>
<keyword evidence="6" id="KW-1185">Reference proteome</keyword>
<evidence type="ECO:0000313" key="6">
    <source>
        <dbReference type="Proteomes" id="UP000216311"/>
    </source>
</evidence>
<dbReference type="Pfam" id="PF00795">
    <property type="entry name" value="CN_hydrolase"/>
    <property type="match status" value="1"/>
</dbReference>
<dbReference type="SUPFAM" id="SSF56317">
    <property type="entry name" value="Carbon-nitrogen hydrolase"/>
    <property type="match status" value="1"/>
</dbReference>